<accession>A0A6J5T826</accession>
<sequence>MSPRFTIEIFRIALLILFVCLFIKFFKSEEYSSFNIVTREQNVVSKAPTPTLYDIIP</sequence>
<proteinExistence type="predicted"/>
<reference evidence="2" key="1">
    <citation type="submission" date="2020-05" db="EMBL/GenBank/DDBJ databases">
        <authorList>
            <person name="Chiriac C."/>
            <person name="Salcher M."/>
            <person name="Ghai R."/>
            <person name="Kavagutti S V."/>
        </authorList>
    </citation>
    <scope>NUCLEOTIDE SEQUENCE</scope>
</reference>
<gene>
    <name evidence="2" type="ORF">UFOVP34_56</name>
    <name evidence="1" type="ORF">UFOVP51_50</name>
</gene>
<evidence type="ECO:0000313" key="2">
    <source>
        <dbReference type="EMBL" id="CAB4240996.1"/>
    </source>
</evidence>
<organism evidence="2">
    <name type="scientific">uncultured Caudovirales phage</name>
    <dbReference type="NCBI Taxonomy" id="2100421"/>
    <lineage>
        <taxon>Viruses</taxon>
        <taxon>Duplodnaviria</taxon>
        <taxon>Heunggongvirae</taxon>
        <taxon>Uroviricota</taxon>
        <taxon>Caudoviricetes</taxon>
        <taxon>Peduoviridae</taxon>
        <taxon>Maltschvirus</taxon>
        <taxon>Maltschvirus maltsch</taxon>
    </lineage>
</organism>
<evidence type="ECO:0000313" key="1">
    <source>
        <dbReference type="EMBL" id="CAB4124163.1"/>
    </source>
</evidence>
<dbReference type="EMBL" id="LR797816">
    <property type="protein sequence ID" value="CAB4240996.1"/>
    <property type="molecule type" value="Genomic_DNA"/>
</dbReference>
<dbReference type="EMBL" id="LR796177">
    <property type="protein sequence ID" value="CAB4124163.1"/>
    <property type="molecule type" value="Genomic_DNA"/>
</dbReference>
<name>A0A6J5T826_9CAUD</name>
<protein>
    <submittedName>
        <fullName evidence="2">Uncharacterized protein</fullName>
    </submittedName>
</protein>